<dbReference type="Proteomes" id="UP000284006">
    <property type="component" value="Unassembled WGS sequence"/>
</dbReference>
<accession>A0A418Y8F7</accession>
<organism evidence="1 2">
    <name type="scientific">Massilia cavernae</name>
    <dbReference type="NCBI Taxonomy" id="2320864"/>
    <lineage>
        <taxon>Bacteria</taxon>
        <taxon>Pseudomonadati</taxon>
        <taxon>Pseudomonadota</taxon>
        <taxon>Betaproteobacteria</taxon>
        <taxon>Burkholderiales</taxon>
        <taxon>Oxalobacteraceae</taxon>
        <taxon>Telluria group</taxon>
        <taxon>Massilia</taxon>
    </lineage>
</organism>
<dbReference type="EMBL" id="QYUP01000010">
    <property type="protein sequence ID" value="RJG27487.1"/>
    <property type="molecule type" value="Genomic_DNA"/>
</dbReference>
<keyword evidence="2" id="KW-1185">Reference proteome</keyword>
<name>A0A418Y8F7_9BURK</name>
<sequence>MRPAWAYSCGCKSRRKLTTASEVKRNCGRLRRIGAGRTRHVYLQLAQPHGGDVAFHAGMAAAATSWKWEPMFASSTGSVSVSTKLRKSKAGVAALWPE</sequence>
<comment type="caution">
    <text evidence="1">The sequence shown here is derived from an EMBL/GenBank/DDBJ whole genome shotgun (WGS) entry which is preliminary data.</text>
</comment>
<evidence type="ECO:0000313" key="1">
    <source>
        <dbReference type="EMBL" id="RJG27487.1"/>
    </source>
</evidence>
<reference evidence="1 2" key="1">
    <citation type="submission" date="2018-09" db="EMBL/GenBank/DDBJ databases">
        <authorList>
            <person name="Zhu H."/>
        </authorList>
    </citation>
    <scope>NUCLEOTIDE SEQUENCE [LARGE SCALE GENOMIC DNA]</scope>
    <source>
        <strain evidence="1 2">K1S02-61</strain>
    </source>
</reference>
<evidence type="ECO:0000313" key="2">
    <source>
        <dbReference type="Proteomes" id="UP000284006"/>
    </source>
</evidence>
<dbReference type="AlphaFoldDB" id="A0A418Y8F7"/>
<gene>
    <name evidence="1" type="ORF">D3872_01160</name>
</gene>
<proteinExistence type="predicted"/>
<protein>
    <submittedName>
        <fullName evidence="1">Uncharacterized protein</fullName>
    </submittedName>
</protein>